<dbReference type="NCBIfam" id="TIGR00026">
    <property type="entry name" value="hi_GC_TIGR00026"/>
    <property type="match status" value="1"/>
</dbReference>
<evidence type="ECO:0000256" key="1">
    <source>
        <dbReference type="ARBA" id="ARBA00008710"/>
    </source>
</evidence>
<dbReference type="Proteomes" id="UP000675409">
    <property type="component" value="Unassembled WGS sequence"/>
</dbReference>
<dbReference type="InterPro" id="IPR004378">
    <property type="entry name" value="F420H2_quin_Rdtase"/>
</dbReference>
<sequence>MSAHPATPATDRPRLPPRWIIRTAWSAQRLLYRLTGGRYPLTRPKGGSFGMLRLRTTGRRSGRERAVILGYVVDDGRYVTLAMNGWDDSPPAWWLNLSARPDAAVDTVDGPVGVRGRAATGAERDRLWPALVAARGWGGEDLDRFVAARSRTTPVVVLEPRG</sequence>
<organism evidence="3 4">
    <name type="scientific">Myceligenerans indicum</name>
    <dbReference type="NCBI Taxonomy" id="2593663"/>
    <lineage>
        <taxon>Bacteria</taxon>
        <taxon>Bacillati</taxon>
        <taxon>Actinomycetota</taxon>
        <taxon>Actinomycetes</taxon>
        <taxon>Micrococcales</taxon>
        <taxon>Promicromonosporaceae</taxon>
        <taxon>Myceligenerans</taxon>
    </lineage>
</organism>
<comment type="caution">
    <text evidence="3">The sequence shown here is derived from an EMBL/GenBank/DDBJ whole genome shotgun (WGS) entry which is preliminary data.</text>
</comment>
<evidence type="ECO:0000313" key="4">
    <source>
        <dbReference type="Proteomes" id="UP000675409"/>
    </source>
</evidence>
<dbReference type="Gene3D" id="2.30.110.10">
    <property type="entry name" value="Electron Transport, Fmn-binding Protein, Chain A"/>
    <property type="match status" value="1"/>
</dbReference>
<name>A0ABS1LT53_9MICO</name>
<dbReference type="RefSeq" id="WP_201851047.1">
    <property type="nucleotide sequence ID" value="NZ_JABBYC010000071.1"/>
</dbReference>
<comment type="similarity">
    <text evidence="1">Belongs to the F420H(2)-dependent quinone reductase family.</text>
</comment>
<accession>A0ABS1LT53</accession>
<protein>
    <submittedName>
        <fullName evidence="3">Nitroreductase family deazaflavin-dependent oxidoreductase</fullName>
    </submittedName>
</protein>
<dbReference type="InterPro" id="IPR012349">
    <property type="entry name" value="Split_barrel_FMN-bd"/>
</dbReference>
<keyword evidence="4" id="KW-1185">Reference proteome</keyword>
<evidence type="ECO:0000256" key="2">
    <source>
        <dbReference type="ARBA" id="ARBA00049106"/>
    </source>
</evidence>
<dbReference type="Pfam" id="PF04075">
    <property type="entry name" value="F420H2_quin_red"/>
    <property type="match status" value="1"/>
</dbReference>
<dbReference type="PANTHER" id="PTHR39428">
    <property type="entry name" value="F420H(2)-DEPENDENT QUINONE REDUCTASE RV1261C"/>
    <property type="match status" value="1"/>
</dbReference>
<comment type="catalytic activity">
    <reaction evidence="2">
        <text>oxidized coenzyme F420-(gamma-L-Glu)(n) + a quinol + H(+) = reduced coenzyme F420-(gamma-L-Glu)(n) + a quinone</text>
        <dbReference type="Rhea" id="RHEA:39663"/>
        <dbReference type="Rhea" id="RHEA-COMP:12939"/>
        <dbReference type="Rhea" id="RHEA-COMP:14378"/>
        <dbReference type="ChEBI" id="CHEBI:15378"/>
        <dbReference type="ChEBI" id="CHEBI:24646"/>
        <dbReference type="ChEBI" id="CHEBI:132124"/>
        <dbReference type="ChEBI" id="CHEBI:133980"/>
        <dbReference type="ChEBI" id="CHEBI:139511"/>
    </reaction>
</comment>
<proteinExistence type="inferred from homology"/>
<dbReference type="PANTHER" id="PTHR39428:SF3">
    <property type="entry name" value="DEAZAFLAVIN-DEPENDENT NITROREDUCTASE"/>
    <property type="match status" value="1"/>
</dbReference>
<reference evidence="3 4" key="1">
    <citation type="journal article" date="2021" name="Arch. Microbiol.">
        <title>Myceligenerans indicum sp. nov., an actinobacterium isolated from mangrove sediment of Sundarbans, India.</title>
        <authorList>
            <person name="Asha K."/>
            <person name="Bhadury P."/>
        </authorList>
    </citation>
    <scope>NUCLEOTIDE SEQUENCE [LARGE SCALE GENOMIC DNA]</scope>
    <source>
        <strain evidence="3 4">I2</strain>
    </source>
</reference>
<dbReference type="EMBL" id="JABBYC010000071">
    <property type="protein sequence ID" value="MBL0888677.1"/>
    <property type="molecule type" value="Genomic_DNA"/>
</dbReference>
<evidence type="ECO:0000313" key="3">
    <source>
        <dbReference type="EMBL" id="MBL0888677.1"/>
    </source>
</evidence>
<gene>
    <name evidence="3" type="ORF">HGK34_20750</name>
</gene>